<comment type="caution">
    <text evidence="2">The sequence shown here is derived from an EMBL/GenBank/DDBJ whole genome shotgun (WGS) entry which is preliminary data.</text>
</comment>
<feature type="transmembrane region" description="Helical" evidence="1">
    <location>
        <begin position="79"/>
        <end position="99"/>
    </location>
</feature>
<keyword evidence="1" id="KW-0472">Membrane</keyword>
<evidence type="ECO:0000256" key="1">
    <source>
        <dbReference type="SAM" id="Phobius"/>
    </source>
</evidence>
<dbReference type="Proteomes" id="UP001597342">
    <property type="component" value="Unassembled WGS sequence"/>
</dbReference>
<evidence type="ECO:0000313" key="2">
    <source>
        <dbReference type="EMBL" id="MFD2099789.1"/>
    </source>
</evidence>
<keyword evidence="1" id="KW-1133">Transmembrane helix</keyword>
<organism evidence="2 3">
    <name type="scientific">Flagellimonas iocasae</name>
    <dbReference type="NCBI Taxonomy" id="2055905"/>
    <lineage>
        <taxon>Bacteria</taxon>
        <taxon>Pseudomonadati</taxon>
        <taxon>Bacteroidota</taxon>
        <taxon>Flavobacteriia</taxon>
        <taxon>Flavobacteriales</taxon>
        <taxon>Flavobacteriaceae</taxon>
        <taxon>Flagellimonas</taxon>
    </lineage>
</organism>
<reference evidence="3" key="1">
    <citation type="journal article" date="2019" name="Int. J. Syst. Evol. Microbiol.">
        <title>The Global Catalogue of Microorganisms (GCM) 10K type strain sequencing project: providing services to taxonomists for standard genome sequencing and annotation.</title>
        <authorList>
            <consortium name="The Broad Institute Genomics Platform"/>
            <consortium name="The Broad Institute Genome Sequencing Center for Infectious Disease"/>
            <person name="Wu L."/>
            <person name="Ma J."/>
        </authorList>
    </citation>
    <scope>NUCLEOTIDE SEQUENCE [LARGE SCALE GENOMIC DNA]</scope>
    <source>
        <strain evidence="3">JCM 3389</strain>
    </source>
</reference>
<gene>
    <name evidence="2" type="ORF">ACFSJE_08405</name>
</gene>
<dbReference type="EMBL" id="JBHUHU010000003">
    <property type="protein sequence ID" value="MFD2099789.1"/>
    <property type="molecule type" value="Genomic_DNA"/>
</dbReference>
<name>A0ABW4XX61_9FLAO</name>
<accession>A0ABW4XX61</accession>
<dbReference type="RefSeq" id="WP_379830544.1">
    <property type="nucleotide sequence ID" value="NZ_JBHUHU010000003.1"/>
</dbReference>
<keyword evidence="3" id="KW-1185">Reference proteome</keyword>
<feature type="transmembrane region" description="Helical" evidence="1">
    <location>
        <begin position="111"/>
        <end position="132"/>
    </location>
</feature>
<feature type="transmembrane region" description="Helical" evidence="1">
    <location>
        <begin position="7"/>
        <end position="28"/>
    </location>
</feature>
<keyword evidence="1" id="KW-0812">Transmembrane</keyword>
<protein>
    <recommendedName>
        <fullName evidence="4">DUF1761 domain-containing protein</fullName>
    </recommendedName>
</protein>
<proteinExistence type="predicted"/>
<feature type="transmembrane region" description="Helical" evidence="1">
    <location>
        <begin position="48"/>
        <end position="67"/>
    </location>
</feature>
<evidence type="ECO:0008006" key="4">
    <source>
        <dbReference type="Google" id="ProtNLM"/>
    </source>
</evidence>
<evidence type="ECO:0000313" key="3">
    <source>
        <dbReference type="Proteomes" id="UP001597342"/>
    </source>
</evidence>
<sequence length="139" mass="15232">MFSKTNLLATLVSAIVMFFLGYLIWGLATVNFFTEHTIVNSMKEVPDLGLIALANLIGTFIMSTLYSKWARGHHSLGQGFEFGALIGAFVGLSMGLLWYATANMMDLTAHVVEAILDIAFYGIIGICVALVYQKMAKKE</sequence>